<evidence type="ECO:0000256" key="1">
    <source>
        <dbReference type="SAM" id="SignalP"/>
    </source>
</evidence>
<reference evidence="2" key="1">
    <citation type="journal article" date="2023" name="Mol. Phylogenet. Evol.">
        <title>Genome-scale phylogeny and comparative genomics of the fungal order Sordariales.</title>
        <authorList>
            <person name="Hensen N."/>
            <person name="Bonometti L."/>
            <person name="Westerberg I."/>
            <person name="Brannstrom I.O."/>
            <person name="Guillou S."/>
            <person name="Cros-Aarteil S."/>
            <person name="Calhoun S."/>
            <person name="Haridas S."/>
            <person name="Kuo A."/>
            <person name="Mondo S."/>
            <person name="Pangilinan J."/>
            <person name="Riley R."/>
            <person name="LaButti K."/>
            <person name="Andreopoulos B."/>
            <person name="Lipzen A."/>
            <person name="Chen C."/>
            <person name="Yan M."/>
            <person name="Daum C."/>
            <person name="Ng V."/>
            <person name="Clum A."/>
            <person name="Steindorff A."/>
            <person name="Ohm R.A."/>
            <person name="Martin F."/>
            <person name="Silar P."/>
            <person name="Natvig D.O."/>
            <person name="Lalanne C."/>
            <person name="Gautier V."/>
            <person name="Ament-Velasquez S.L."/>
            <person name="Kruys A."/>
            <person name="Hutchinson M.I."/>
            <person name="Powell A.J."/>
            <person name="Barry K."/>
            <person name="Miller A.N."/>
            <person name="Grigoriev I.V."/>
            <person name="Debuchy R."/>
            <person name="Gladieux P."/>
            <person name="Hiltunen Thoren M."/>
            <person name="Johannesson H."/>
        </authorList>
    </citation>
    <scope>NUCLEOTIDE SEQUENCE</scope>
    <source>
        <strain evidence="2">CBS 958.72</strain>
    </source>
</reference>
<keyword evidence="1" id="KW-0732">Signal</keyword>
<keyword evidence="3" id="KW-1185">Reference proteome</keyword>
<accession>A0AAE0JTX3</accession>
<sequence length="87" mass="9157">MQLSKLLVVVLHASASAAIWCGYTVPGGGAANGVCQRECKGGSSSLNCADSYMSRFAVPGDERLQVHLPLLRISRRTVIGRDVAILG</sequence>
<dbReference type="Proteomes" id="UP001287356">
    <property type="component" value="Unassembled WGS sequence"/>
</dbReference>
<feature type="chain" id="PRO_5042229201" evidence="1">
    <location>
        <begin position="19"/>
        <end position="87"/>
    </location>
</feature>
<reference evidence="2" key="2">
    <citation type="submission" date="2023-06" db="EMBL/GenBank/DDBJ databases">
        <authorList>
            <consortium name="Lawrence Berkeley National Laboratory"/>
            <person name="Haridas S."/>
            <person name="Hensen N."/>
            <person name="Bonometti L."/>
            <person name="Westerberg I."/>
            <person name="Brannstrom I.O."/>
            <person name="Guillou S."/>
            <person name="Cros-Aarteil S."/>
            <person name="Calhoun S."/>
            <person name="Kuo A."/>
            <person name="Mondo S."/>
            <person name="Pangilinan J."/>
            <person name="Riley R."/>
            <person name="Labutti K."/>
            <person name="Andreopoulos B."/>
            <person name="Lipzen A."/>
            <person name="Chen C."/>
            <person name="Yanf M."/>
            <person name="Daum C."/>
            <person name="Ng V."/>
            <person name="Clum A."/>
            <person name="Steindorff A."/>
            <person name="Ohm R."/>
            <person name="Martin F."/>
            <person name="Silar P."/>
            <person name="Natvig D."/>
            <person name="Lalanne C."/>
            <person name="Gautier V."/>
            <person name="Ament-Velasquez S.L."/>
            <person name="Kruys A."/>
            <person name="Hutchinson M.I."/>
            <person name="Powell A.J."/>
            <person name="Barry K."/>
            <person name="Miller A.N."/>
            <person name="Grigoriev I.V."/>
            <person name="Debuchy R."/>
            <person name="Gladieux P."/>
            <person name="Thoren M.H."/>
            <person name="Johannesson H."/>
        </authorList>
    </citation>
    <scope>NUCLEOTIDE SEQUENCE</scope>
    <source>
        <strain evidence="2">CBS 958.72</strain>
    </source>
</reference>
<organism evidence="2 3">
    <name type="scientific">Lasiosphaeria ovina</name>
    <dbReference type="NCBI Taxonomy" id="92902"/>
    <lineage>
        <taxon>Eukaryota</taxon>
        <taxon>Fungi</taxon>
        <taxon>Dikarya</taxon>
        <taxon>Ascomycota</taxon>
        <taxon>Pezizomycotina</taxon>
        <taxon>Sordariomycetes</taxon>
        <taxon>Sordariomycetidae</taxon>
        <taxon>Sordariales</taxon>
        <taxon>Lasiosphaeriaceae</taxon>
        <taxon>Lasiosphaeria</taxon>
    </lineage>
</organism>
<feature type="signal peptide" evidence="1">
    <location>
        <begin position="1"/>
        <end position="18"/>
    </location>
</feature>
<gene>
    <name evidence="2" type="ORF">B0T24DRAFT_113105</name>
</gene>
<name>A0AAE0JTX3_9PEZI</name>
<proteinExistence type="predicted"/>
<dbReference type="AlphaFoldDB" id="A0AAE0JTX3"/>
<evidence type="ECO:0000313" key="2">
    <source>
        <dbReference type="EMBL" id="KAK3361683.1"/>
    </source>
</evidence>
<comment type="caution">
    <text evidence="2">The sequence shown here is derived from an EMBL/GenBank/DDBJ whole genome shotgun (WGS) entry which is preliminary data.</text>
</comment>
<dbReference type="EMBL" id="JAULSN010000011">
    <property type="protein sequence ID" value="KAK3361683.1"/>
    <property type="molecule type" value="Genomic_DNA"/>
</dbReference>
<protein>
    <submittedName>
        <fullName evidence="2">Uncharacterized protein</fullName>
    </submittedName>
</protein>
<evidence type="ECO:0000313" key="3">
    <source>
        <dbReference type="Proteomes" id="UP001287356"/>
    </source>
</evidence>